<gene>
    <name evidence="21" type="ORF">BDV98DRAFT_523323</name>
</gene>
<evidence type="ECO:0000256" key="9">
    <source>
        <dbReference type="ARBA" id="ARBA00022729"/>
    </source>
</evidence>
<dbReference type="OrthoDB" id="68336at2759"/>
<organism evidence="21 22">
    <name type="scientific">Pterulicium gracile</name>
    <dbReference type="NCBI Taxonomy" id="1884261"/>
    <lineage>
        <taxon>Eukaryota</taxon>
        <taxon>Fungi</taxon>
        <taxon>Dikarya</taxon>
        <taxon>Basidiomycota</taxon>
        <taxon>Agaricomycotina</taxon>
        <taxon>Agaricomycetes</taxon>
        <taxon>Agaricomycetidae</taxon>
        <taxon>Agaricales</taxon>
        <taxon>Pleurotineae</taxon>
        <taxon>Pterulaceae</taxon>
        <taxon>Pterulicium</taxon>
    </lineage>
</organism>
<keyword evidence="20" id="KW-1133">Transmembrane helix</keyword>
<dbReference type="GO" id="GO:0005886">
    <property type="term" value="C:plasma membrane"/>
    <property type="evidence" value="ECO:0007669"/>
    <property type="project" value="UniProtKB-SubCell"/>
</dbReference>
<protein>
    <recommendedName>
        <fullName evidence="5">glucan endo-1,3-beta-D-glucosidase</fullName>
        <ecNumber evidence="5">3.2.1.39</ecNumber>
    </recommendedName>
    <alternativeName>
        <fullName evidence="18">Endo-1,3-beta-glucanase btgC</fullName>
    </alternativeName>
    <alternativeName>
        <fullName evidence="17">Laminarinase btgC</fullName>
    </alternativeName>
</protein>
<evidence type="ECO:0000256" key="19">
    <source>
        <dbReference type="RuleBase" id="RU004335"/>
    </source>
</evidence>
<dbReference type="STRING" id="1884261.A0A5C3QVB5"/>
<evidence type="ECO:0000256" key="2">
    <source>
        <dbReference type="ARBA" id="ARBA00004191"/>
    </source>
</evidence>
<evidence type="ECO:0000313" key="21">
    <source>
        <dbReference type="EMBL" id="TFL05915.1"/>
    </source>
</evidence>
<dbReference type="Pfam" id="PF00332">
    <property type="entry name" value="Glyco_hydro_17"/>
    <property type="match status" value="1"/>
</dbReference>
<evidence type="ECO:0000256" key="11">
    <source>
        <dbReference type="ARBA" id="ARBA00023136"/>
    </source>
</evidence>
<keyword evidence="20" id="KW-0812">Transmembrane</keyword>
<evidence type="ECO:0000256" key="3">
    <source>
        <dbReference type="ARBA" id="ARBA00004401"/>
    </source>
</evidence>
<dbReference type="GO" id="GO:0005576">
    <property type="term" value="C:extracellular region"/>
    <property type="evidence" value="ECO:0007669"/>
    <property type="project" value="TreeGrafter"/>
</dbReference>
<proteinExistence type="inferred from homology"/>
<dbReference type="PANTHER" id="PTHR16631:SF17">
    <property type="entry name" value="GLUCAN ENDO-1,3-BETA-GLUCOSIDASE BTGC"/>
    <property type="match status" value="1"/>
</dbReference>
<accession>A0A5C3QVB5</accession>
<dbReference type="InterPro" id="IPR000490">
    <property type="entry name" value="Glyco_hydro_17"/>
</dbReference>
<keyword evidence="13" id="KW-0119">Carbohydrate metabolism</keyword>
<keyword evidence="22" id="KW-1185">Reference proteome</keyword>
<keyword evidence="7" id="KW-0134">Cell wall</keyword>
<evidence type="ECO:0000256" key="6">
    <source>
        <dbReference type="ARBA" id="ARBA00022475"/>
    </source>
</evidence>
<dbReference type="InterPro" id="IPR017853">
    <property type="entry name" value="GH"/>
</dbReference>
<evidence type="ECO:0000256" key="13">
    <source>
        <dbReference type="ARBA" id="ARBA00023277"/>
    </source>
</evidence>
<evidence type="ECO:0000256" key="16">
    <source>
        <dbReference type="ARBA" id="ARBA00037649"/>
    </source>
</evidence>
<sequence>MTAKQGLENTKISSHTQKVQRTWLIFGITLLFTGLTAIGLAVAVLLSHNNSASTASTSVSRIKSGPPSKEADLIAPATIAAGTKNVSNDPSYFTRNSALRKSFYGLAYTPEGSMLPNCGNSLESVIRDVQIMSQLTDRIRLYGADCDQSALVLEAIKRTKVDLGVFLAIYPVDGDPTAYVRQRDLIKDAILTYGSDHILGVTVGNEYLLNYLRAHNGSDPDSALARPAVDVMKSNVKDTQDMLTALRLPKIMPVGTAEAGSFFNTEVLGMVDYGMSNVHAWFANKTVSYAAEWTINFYQKKNVKAANKLPNNPTMYLAEAGWPTRSSDLANADNGVSLASEANLQIFMDTFLCQAKKDEIPYFFFEFYDEKWKDATFGGVEGWWGLFNADRTLKNVTIPDCSL</sequence>
<evidence type="ECO:0000256" key="5">
    <source>
        <dbReference type="ARBA" id="ARBA00012780"/>
    </source>
</evidence>
<keyword evidence="12" id="KW-0325">Glycoprotein</keyword>
<keyword evidence="11 20" id="KW-0472">Membrane</keyword>
<reference evidence="21 22" key="1">
    <citation type="journal article" date="2019" name="Nat. Ecol. Evol.">
        <title>Megaphylogeny resolves global patterns of mushroom evolution.</title>
        <authorList>
            <person name="Varga T."/>
            <person name="Krizsan K."/>
            <person name="Foldi C."/>
            <person name="Dima B."/>
            <person name="Sanchez-Garcia M."/>
            <person name="Sanchez-Ramirez S."/>
            <person name="Szollosi G.J."/>
            <person name="Szarkandi J.G."/>
            <person name="Papp V."/>
            <person name="Albert L."/>
            <person name="Andreopoulos W."/>
            <person name="Angelini C."/>
            <person name="Antonin V."/>
            <person name="Barry K.W."/>
            <person name="Bougher N.L."/>
            <person name="Buchanan P."/>
            <person name="Buyck B."/>
            <person name="Bense V."/>
            <person name="Catcheside P."/>
            <person name="Chovatia M."/>
            <person name="Cooper J."/>
            <person name="Damon W."/>
            <person name="Desjardin D."/>
            <person name="Finy P."/>
            <person name="Geml J."/>
            <person name="Haridas S."/>
            <person name="Hughes K."/>
            <person name="Justo A."/>
            <person name="Karasinski D."/>
            <person name="Kautmanova I."/>
            <person name="Kiss B."/>
            <person name="Kocsube S."/>
            <person name="Kotiranta H."/>
            <person name="LaButti K.M."/>
            <person name="Lechner B.E."/>
            <person name="Liimatainen K."/>
            <person name="Lipzen A."/>
            <person name="Lukacs Z."/>
            <person name="Mihaltcheva S."/>
            <person name="Morgado L.N."/>
            <person name="Niskanen T."/>
            <person name="Noordeloos M.E."/>
            <person name="Ohm R.A."/>
            <person name="Ortiz-Santana B."/>
            <person name="Ovrebo C."/>
            <person name="Racz N."/>
            <person name="Riley R."/>
            <person name="Savchenko A."/>
            <person name="Shiryaev A."/>
            <person name="Soop K."/>
            <person name="Spirin V."/>
            <person name="Szebenyi C."/>
            <person name="Tomsovsky M."/>
            <person name="Tulloss R.E."/>
            <person name="Uehling J."/>
            <person name="Grigoriev I.V."/>
            <person name="Vagvolgyi C."/>
            <person name="Papp T."/>
            <person name="Martin F.M."/>
            <person name="Miettinen O."/>
            <person name="Hibbett D.S."/>
            <person name="Nagy L.G."/>
        </authorList>
    </citation>
    <scope>NUCLEOTIDE SEQUENCE [LARGE SCALE GENOMIC DNA]</scope>
    <source>
        <strain evidence="21 22">CBS 309.79</strain>
    </source>
</reference>
<dbReference type="Proteomes" id="UP000305067">
    <property type="component" value="Unassembled WGS sequence"/>
</dbReference>
<evidence type="ECO:0000256" key="20">
    <source>
        <dbReference type="SAM" id="Phobius"/>
    </source>
</evidence>
<evidence type="ECO:0000256" key="18">
    <source>
        <dbReference type="ARBA" id="ARBA00043078"/>
    </source>
</evidence>
<keyword evidence="6" id="KW-1003">Cell membrane</keyword>
<comment type="catalytic activity">
    <reaction evidence="1">
        <text>Hydrolysis of (1-&gt;3)-beta-D-glucosidic linkages in (1-&gt;3)-beta-D-glucans.</text>
        <dbReference type="EC" id="3.2.1.39"/>
    </reaction>
</comment>
<evidence type="ECO:0000256" key="4">
    <source>
        <dbReference type="ARBA" id="ARBA00008773"/>
    </source>
</evidence>
<dbReference type="Gene3D" id="3.20.20.80">
    <property type="entry name" value="Glycosidases"/>
    <property type="match status" value="2"/>
</dbReference>
<dbReference type="GO" id="GO:0009986">
    <property type="term" value="C:cell surface"/>
    <property type="evidence" value="ECO:0007669"/>
    <property type="project" value="TreeGrafter"/>
</dbReference>
<evidence type="ECO:0000256" key="15">
    <source>
        <dbReference type="ARBA" id="ARBA00023326"/>
    </source>
</evidence>
<dbReference type="InterPro" id="IPR050732">
    <property type="entry name" value="Beta-glucan_modifiers"/>
</dbReference>
<evidence type="ECO:0000256" key="7">
    <source>
        <dbReference type="ARBA" id="ARBA00022512"/>
    </source>
</evidence>
<keyword evidence="14" id="KW-0961">Cell wall biogenesis/degradation</keyword>
<comment type="similarity">
    <text evidence="4 19">Belongs to the glycosyl hydrolase 17 family.</text>
</comment>
<name>A0A5C3QVB5_9AGAR</name>
<dbReference type="GO" id="GO:0009277">
    <property type="term" value="C:fungal-type cell wall"/>
    <property type="evidence" value="ECO:0007669"/>
    <property type="project" value="TreeGrafter"/>
</dbReference>
<dbReference type="AlphaFoldDB" id="A0A5C3QVB5"/>
<keyword evidence="9" id="KW-0732">Signal</keyword>
<keyword evidence="10 21" id="KW-0378">Hydrolase</keyword>
<dbReference type="GO" id="GO:0042973">
    <property type="term" value="F:glucan endo-1,3-beta-D-glucosidase activity"/>
    <property type="evidence" value="ECO:0007669"/>
    <property type="project" value="UniProtKB-EC"/>
</dbReference>
<dbReference type="GO" id="GO:0071555">
    <property type="term" value="P:cell wall organization"/>
    <property type="evidence" value="ECO:0007669"/>
    <property type="project" value="UniProtKB-KW"/>
</dbReference>
<dbReference type="EMBL" id="ML178816">
    <property type="protein sequence ID" value="TFL05915.1"/>
    <property type="molecule type" value="Genomic_DNA"/>
</dbReference>
<feature type="transmembrane region" description="Helical" evidence="20">
    <location>
        <begin position="21"/>
        <end position="46"/>
    </location>
</feature>
<keyword evidence="8" id="KW-0964">Secreted</keyword>
<comment type="function">
    <text evidence="16">Glucanases play a role in cell expansion during growth, in cell-cell fusion during mating, and in spore release during sporulation. This enzyme may be involved in beta-glucan degradation. Active on laminarin and lichenan.</text>
</comment>
<dbReference type="SUPFAM" id="SSF51445">
    <property type="entry name" value="(Trans)glycosidases"/>
    <property type="match status" value="1"/>
</dbReference>
<dbReference type="GO" id="GO:0000272">
    <property type="term" value="P:polysaccharide catabolic process"/>
    <property type="evidence" value="ECO:0007669"/>
    <property type="project" value="UniProtKB-KW"/>
</dbReference>
<keyword evidence="15" id="KW-0624">Polysaccharide degradation</keyword>
<evidence type="ECO:0000256" key="17">
    <source>
        <dbReference type="ARBA" id="ARBA00042373"/>
    </source>
</evidence>
<dbReference type="EC" id="3.2.1.39" evidence="5"/>
<evidence type="ECO:0000256" key="12">
    <source>
        <dbReference type="ARBA" id="ARBA00023180"/>
    </source>
</evidence>
<dbReference type="PANTHER" id="PTHR16631">
    <property type="entry name" value="GLUCAN 1,3-BETA-GLUCOSIDASE"/>
    <property type="match status" value="1"/>
</dbReference>
<evidence type="ECO:0000256" key="1">
    <source>
        <dbReference type="ARBA" id="ARBA00000382"/>
    </source>
</evidence>
<evidence type="ECO:0000313" key="22">
    <source>
        <dbReference type="Proteomes" id="UP000305067"/>
    </source>
</evidence>
<evidence type="ECO:0000256" key="8">
    <source>
        <dbReference type="ARBA" id="ARBA00022525"/>
    </source>
</evidence>
<comment type="subcellular location">
    <subcellularLocation>
        <location evidence="3">Cell membrane</location>
        <topology evidence="3">Single-pass type II membrane protein</topology>
    </subcellularLocation>
    <subcellularLocation>
        <location evidence="2">Secreted</location>
        <location evidence="2">Cell wall</location>
    </subcellularLocation>
</comment>
<evidence type="ECO:0000256" key="10">
    <source>
        <dbReference type="ARBA" id="ARBA00022801"/>
    </source>
</evidence>
<evidence type="ECO:0000256" key="14">
    <source>
        <dbReference type="ARBA" id="ARBA00023316"/>
    </source>
</evidence>